<proteinExistence type="predicted"/>
<dbReference type="Proteomes" id="UP000193719">
    <property type="component" value="Unassembled WGS sequence"/>
</dbReference>
<organism evidence="1 2">
    <name type="scientific">Piromyces finnis</name>
    <dbReference type="NCBI Taxonomy" id="1754191"/>
    <lineage>
        <taxon>Eukaryota</taxon>
        <taxon>Fungi</taxon>
        <taxon>Fungi incertae sedis</taxon>
        <taxon>Chytridiomycota</taxon>
        <taxon>Chytridiomycota incertae sedis</taxon>
        <taxon>Neocallimastigomycetes</taxon>
        <taxon>Neocallimastigales</taxon>
        <taxon>Neocallimastigaceae</taxon>
        <taxon>Piromyces</taxon>
    </lineage>
</organism>
<accession>A0A1Y1UX29</accession>
<protein>
    <submittedName>
        <fullName evidence="1">Uncharacterized protein</fullName>
    </submittedName>
</protein>
<name>A0A1Y1UX29_9FUNG</name>
<dbReference type="AlphaFoldDB" id="A0A1Y1UX29"/>
<gene>
    <name evidence="1" type="ORF">BCR36DRAFT_306468</name>
</gene>
<keyword evidence="2" id="KW-1185">Reference proteome</keyword>
<evidence type="ECO:0000313" key="1">
    <source>
        <dbReference type="EMBL" id="ORX42670.1"/>
    </source>
</evidence>
<reference evidence="1 2" key="1">
    <citation type="submission" date="2016-08" db="EMBL/GenBank/DDBJ databases">
        <title>Genomes of anaerobic fungi encode conserved fungal cellulosomes for biomass hydrolysis.</title>
        <authorList>
            <consortium name="DOE Joint Genome Institute"/>
            <person name="Haitjema C.H."/>
            <person name="Gilmore S.P."/>
            <person name="Henske J.K."/>
            <person name="Solomon K.V."/>
            <person name="De Groot R."/>
            <person name="Kuo A."/>
            <person name="Mondo S.J."/>
            <person name="Salamov A.A."/>
            <person name="Labutti K."/>
            <person name="Zhao Z."/>
            <person name="Chiniquy J."/>
            <person name="Barry K."/>
            <person name="Brewer H.M."/>
            <person name="Purvine S.O."/>
            <person name="Wright A.T."/>
            <person name="Boxma B."/>
            <person name="Van Alen T."/>
            <person name="Hackstein J.H."/>
            <person name="Baker S.E."/>
            <person name="Grigoriev I.V."/>
            <person name="O'Malley M.A."/>
        </authorList>
    </citation>
    <scope>NUCLEOTIDE SEQUENCE [LARGE SCALE GENOMIC DNA]</scope>
    <source>
        <strain evidence="2">finn</strain>
    </source>
</reference>
<dbReference type="STRING" id="1754191.A0A1Y1UX29"/>
<comment type="caution">
    <text evidence="1">The sequence shown here is derived from an EMBL/GenBank/DDBJ whole genome shotgun (WGS) entry which is preliminary data.</text>
</comment>
<reference evidence="1 2" key="2">
    <citation type="submission" date="2016-08" db="EMBL/GenBank/DDBJ databases">
        <title>Pervasive Adenine N6-methylation of Active Genes in Fungi.</title>
        <authorList>
            <consortium name="DOE Joint Genome Institute"/>
            <person name="Mondo S.J."/>
            <person name="Dannebaum R.O."/>
            <person name="Kuo R.C."/>
            <person name="Labutti K."/>
            <person name="Haridas S."/>
            <person name="Kuo A."/>
            <person name="Salamov A."/>
            <person name="Ahrendt S.R."/>
            <person name="Lipzen A."/>
            <person name="Sullivan W."/>
            <person name="Andreopoulos W.B."/>
            <person name="Clum A."/>
            <person name="Lindquist E."/>
            <person name="Daum C."/>
            <person name="Ramamoorthy G.K."/>
            <person name="Gryganskyi A."/>
            <person name="Culley D."/>
            <person name="Magnuson J.K."/>
            <person name="James T.Y."/>
            <person name="O'Malley M.A."/>
            <person name="Stajich J.E."/>
            <person name="Spatafora J.W."/>
            <person name="Visel A."/>
            <person name="Grigoriev I.V."/>
        </authorList>
    </citation>
    <scope>NUCLEOTIDE SEQUENCE [LARGE SCALE GENOMIC DNA]</scope>
    <source>
        <strain evidence="2">finn</strain>
    </source>
</reference>
<sequence length="202" mass="24115">MLSNKDKSINDFNNTIYHTDASFKKWTLLKNPELNKISLIIQKHYSDERSKRINNKKRFVYFQCTDFAIRYLNSCNESCIQNKNSSTIKNLRKINRGRNIYNFSVKKELIKTLFYSLCFDENEDKLKSIKDFKIITPENITGLYKNNAKEIKDIMKNVIDDVTNNNLEEYCHERPYQTFLMFKLFSSLPELYQMSKPKIIEL</sequence>
<dbReference type="EMBL" id="MCFH01000062">
    <property type="protein sequence ID" value="ORX42670.1"/>
    <property type="molecule type" value="Genomic_DNA"/>
</dbReference>
<evidence type="ECO:0000313" key="2">
    <source>
        <dbReference type="Proteomes" id="UP000193719"/>
    </source>
</evidence>